<evidence type="ECO:0000256" key="7">
    <source>
        <dbReference type="ARBA" id="ARBA00023172"/>
    </source>
</evidence>
<protein>
    <recommendedName>
        <fullName evidence="2">Integration host factor subunit alpha</fullName>
    </recommendedName>
</protein>
<evidence type="ECO:0000313" key="10">
    <source>
        <dbReference type="EMBL" id="OSM06153.1"/>
    </source>
</evidence>
<dbReference type="GO" id="GO:0006417">
    <property type="term" value="P:regulation of translation"/>
    <property type="evidence" value="ECO:0007669"/>
    <property type="project" value="UniProtKB-KW"/>
</dbReference>
<sequence>MTKADIVQSVYQRIGVSKKESADIVEGVFEAIRTSLEDGDPVKISGFGNFNMRAKRPRQGRNPKTGDEVEISARKVVTFKASQILLNKVNTGNGKG</sequence>
<dbReference type="SUPFAM" id="SSF47729">
    <property type="entry name" value="IHF-like DNA-binding proteins"/>
    <property type="match status" value="1"/>
</dbReference>
<evidence type="ECO:0000256" key="9">
    <source>
        <dbReference type="SAM" id="MobiDB-lite"/>
    </source>
</evidence>
<feature type="region of interest" description="Disordered" evidence="9">
    <location>
        <begin position="48"/>
        <end position="67"/>
    </location>
</feature>
<keyword evidence="3" id="KW-0810">Translation regulation</keyword>
<accession>A0A1Y2K7W7</accession>
<keyword evidence="4" id="KW-0805">Transcription regulation</keyword>
<dbReference type="PANTHER" id="PTHR33175">
    <property type="entry name" value="DNA-BINDING PROTEIN HU"/>
    <property type="match status" value="1"/>
</dbReference>
<dbReference type="GO" id="GO:0009893">
    <property type="term" value="P:positive regulation of metabolic process"/>
    <property type="evidence" value="ECO:0007669"/>
    <property type="project" value="UniProtKB-ARBA"/>
</dbReference>
<evidence type="ECO:0000256" key="8">
    <source>
        <dbReference type="RuleBase" id="RU003939"/>
    </source>
</evidence>
<evidence type="ECO:0000256" key="2">
    <source>
        <dbReference type="ARBA" id="ARBA00018329"/>
    </source>
</evidence>
<dbReference type="GO" id="GO:0006355">
    <property type="term" value="P:regulation of DNA-templated transcription"/>
    <property type="evidence" value="ECO:0007669"/>
    <property type="project" value="InterPro"/>
</dbReference>
<reference evidence="10 11" key="1">
    <citation type="journal article" date="2016" name="BMC Genomics">
        <title>Combined genomic and structural analyses of a cultured magnetotactic bacterium reveals its niche adaptation to a dynamic environment.</title>
        <authorList>
            <person name="Araujo A.C."/>
            <person name="Morillo V."/>
            <person name="Cypriano J."/>
            <person name="Teixeira L.C."/>
            <person name="Leao P."/>
            <person name="Lyra S."/>
            <person name="Almeida L.G."/>
            <person name="Bazylinski D.A."/>
            <person name="Vasconcellos A.T."/>
            <person name="Abreu F."/>
            <person name="Lins U."/>
        </authorList>
    </citation>
    <scope>NUCLEOTIDE SEQUENCE [LARGE SCALE GENOMIC DNA]</scope>
    <source>
        <strain evidence="10 11">IT-1</strain>
    </source>
</reference>
<dbReference type="OrthoDB" id="9804203at2"/>
<evidence type="ECO:0000256" key="6">
    <source>
        <dbReference type="ARBA" id="ARBA00023163"/>
    </source>
</evidence>
<dbReference type="PROSITE" id="PS00045">
    <property type="entry name" value="HISTONE_LIKE"/>
    <property type="match status" value="1"/>
</dbReference>
<name>A0A1Y2K7W7_9PROT</name>
<evidence type="ECO:0000256" key="3">
    <source>
        <dbReference type="ARBA" id="ARBA00022845"/>
    </source>
</evidence>
<comment type="caution">
    <text evidence="10">The sequence shown here is derived from an EMBL/GenBank/DDBJ whole genome shotgun (WGS) entry which is preliminary data.</text>
</comment>
<dbReference type="SMART" id="SM00411">
    <property type="entry name" value="BHL"/>
    <property type="match status" value="1"/>
</dbReference>
<evidence type="ECO:0000256" key="5">
    <source>
        <dbReference type="ARBA" id="ARBA00023125"/>
    </source>
</evidence>
<comment type="similarity">
    <text evidence="1 8">Belongs to the bacterial histone-like protein family.</text>
</comment>
<proteinExistence type="inferred from homology"/>
<dbReference type="EMBL" id="LVJN01000016">
    <property type="protein sequence ID" value="OSM06153.1"/>
    <property type="molecule type" value="Genomic_DNA"/>
</dbReference>
<dbReference type="GO" id="GO:0006310">
    <property type="term" value="P:DNA recombination"/>
    <property type="evidence" value="ECO:0007669"/>
    <property type="project" value="UniProtKB-KW"/>
</dbReference>
<keyword evidence="7" id="KW-0233">DNA recombination</keyword>
<dbReference type="PANTHER" id="PTHR33175:SF2">
    <property type="entry name" value="INTEGRATION HOST FACTOR SUBUNIT ALPHA"/>
    <property type="match status" value="1"/>
</dbReference>
<organism evidence="10 11">
    <name type="scientific">Magnetofaba australis IT-1</name>
    <dbReference type="NCBI Taxonomy" id="1434232"/>
    <lineage>
        <taxon>Bacteria</taxon>
        <taxon>Pseudomonadati</taxon>
        <taxon>Pseudomonadota</taxon>
        <taxon>Magnetococcia</taxon>
        <taxon>Magnetococcales</taxon>
        <taxon>Magnetococcaceae</taxon>
        <taxon>Magnetofaba</taxon>
    </lineage>
</organism>
<dbReference type="AlphaFoldDB" id="A0A1Y2K7W7"/>
<dbReference type="GO" id="GO:0005829">
    <property type="term" value="C:cytosol"/>
    <property type="evidence" value="ECO:0007669"/>
    <property type="project" value="TreeGrafter"/>
</dbReference>
<dbReference type="STRING" id="1434232.MAIT1_01116"/>
<dbReference type="GO" id="GO:0003677">
    <property type="term" value="F:DNA binding"/>
    <property type="evidence" value="ECO:0007669"/>
    <property type="project" value="UniProtKB-KW"/>
</dbReference>
<dbReference type="RefSeq" id="WP_085441415.1">
    <property type="nucleotide sequence ID" value="NZ_LVJN01000016.1"/>
</dbReference>
<evidence type="ECO:0000256" key="4">
    <source>
        <dbReference type="ARBA" id="ARBA00023015"/>
    </source>
</evidence>
<keyword evidence="5" id="KW-0238">DNA-binding</keyword>
<dbReference type="NCBIfam" id="NF001401">
    <property type="entry name" value="PRK00285.1"/>
    <property type="match status" value="1"/>
</dbReference>
<gene>
    <name evidence="10" type="ORF">MAIT1_01116</name>
</gene>
<keyword evidence="6" id="KW-0804">Transcription</keyword>
<dbReference type="Gene3D" id="4.10.520.10">
    <property type="entry name" value="IHF-like DNA-binding proteins"/>
    <property type="match status" value="1"/>
</dbReference>
<evidence type="ECO:0000313" key="11">
    <source>
        <dbReference type="Proteomes" id="UP000194003"/>
    </source>
</evidence>
<dbReference type="PRINTS" id="PR01727">
    <property type="entry name" value="DNABINDINGHU"/>
</dbReference>
<dbReference type="Pfam" id="PF00216">
    <property type="entry name" value="Bac_DNA_binding"/>
    <property type="match status" value="1"/>
</dbReference>
<dbReference type="InterPro" id="IPR020816">
    <property type="entry name" value="Histone-like_DNA-bd_CS"/>
</dbReference>
<dbReference type="InterPro" id="IPR010992">
    <property type="entry name" value="IHF-like_DNA-bd_dom_sf"/>
</dbReference>
<evidence type="ECO:0000256" key="1">
    <source>
        <dbReference type="ARBA" id="ARBA00010529"/>
    </source>
</evidence>
<dbReference type="CDD" id="cd13835">
    <property type="entry name" value="IHF_A"/>
    <property type="match status" value="1"/>
</dbReference>
<dbReference type="GO" id="GO:0030527">
    <property type="term" value="F:structural constituent of chromatin"/>
    <property type="evidence" value="ECO:0007669"/>
    <property type="project" value="InterPro"/>
</dbReference>
<dbReference type="InterPro" id="IPR005684">
    <property type="entry name" value="IHF_alpha"/>
</dbReference>
<keyword evidence="11" id="KW-1185">Reference proteome</keyword>
<dbReference type="Proteomes" id="UP000194003">
    <property type="component" value="Unassembled WGS sequence"/>
</dbReference>
<dbReference type="InterPro" id="IPR000119">
    <property type="entry name" value="Hist_DNA-bd"/>
</dbReference>